<accession>A0ACB7FKH4</accession>
<sequence length="78" mass="8828">ERADHPQCKRHRPDDDMFENEPERPSTSVSQQLDVLAETPIPRVLALSFFGSRLRYRQGSCHGQVNEPSSAAPQPSLR</sequence>
<dbReference type="EMBL" id="CM024798">
    <property type="protein sequence ID" value="KAG8014368.1"/>
    <property type="molecule type" value="Genomic_DNA"/>
</dbReference>
<keyword evidence="2" id="KW-1185">Reference proteome</keyword>
<comment type="caution">
    <text evidence="1">The sequence shown here is derived from an EMBL/GenBank/DDBJ whole genome shotgun (WGS) entry which is preliminary data.</text>
</comment>
<evidence type="ECO:0000313" key="2">
    <source>
        <dbReference type="Proteomes" id="UP000805704"/>
    </source>
</evidence>
<gene>
    <name evidence="1" type="ORF">GBF38_017518</name>
</gene>
<proteinExistence type="predicted"/>
<reference evidence="1" key="1">
    <citation type="submission" date="2020-04" db="EMBL/GenBank/DDBJ databases">
        <title>A chromosome-scale assembly and high-density genetic map of the yellow drum (Nibea albiflora) genome.</title>
        <authorList>
            <person name="Xu D."/>
            <person name="Zhang W."/>
            <person name="Chen R."/>
            <person name="Tan P."/>
            <person name="Wang L."/>
            <person name="Song H."/>
            <person name="Tian L."/>
            <person name="Zhu Q."/>
            <person name="Wang B."/>
        </authorList>
    </citation>
    <scope>NUCLEOTIDE SEQUENCE</scope>
    <source>
        <strain evidence="1">ZJHYS-2018</strain>
    </source>
</reference>
<evidence type="ECO:0000313" key="1">
    <source>
        <dbReference type="EMBL" id="KAG8014368.1"/>
    </source>
</evidence>
<name>A0ACB7FKH4_NIBAL</name>
<organism evidence="1 2">
    <name type="scientific">Nibea albiflora</name>
    <name type="common">Yellow drum</name>
    <name type="synonym">Corvina albiflora</name>
    <dbReference type="NCBI Taxonomy" id="240163"/>
    <lineage>
        <taxon>Eukaryota</taxon>
        <taxon>Metazoa</taxon>
        <taxon>Chordata</taxon>
        <taxon>Craniata</taxon>
        <taxon>Vertebrata</taxon>
        <taxon>Euteleostomi</taxon>
        <taxon>Actinopterygii</taxon>
        <taxon>Neopterygii</taxon>
        <taxon>Teleostei</taxon>
        <taxon>Neoteleostei</taxon>
        <taxon>Acanthomorphata</taxon>
        <taxon>Eupercaria</taxon>
        <taxon>Sciaenidae</taxon>
        <taxon>Nibea</taxon>
    </lineage>
</organism>
<protein>
    <submittedName>
        <fullName evidence="1">Uncharacterized protein</fullName>
    </submittedName>
</protein>
<dbReference type="Proteomes" id="UP000805704">
    <property type="component" value="Chromosome 10"/>
</dbReference>
<feature type="non-terminal residue" evidence="1">
    <location>
        <position position="1"/>
    </location>
</feature>